<dbReference type="InterPro" id="IPR011006">
    <property type="entry name" value="CheY-like_superfamily"/>
</dbReference>
<dbReference type="InterPro" id="IPR051552">
    <property type="entry name" value="HptR"/>
</dbReference>
<dbReference type="PANTHER" id="PTHR42713:SF3">
    <property type="entry name" value="TRANSCRIPTIONAL REGULATORY PROTEIN HPTR"/>
    <property type="match status" value="1"/>
</dbReference>
<organism evidence="11 12">
    <name type="scientific">Cohnella suwonensis</name>
    <dbReference type="NCBI Taxonomy" id="696072"/>
    <lineage>
        <taxon>Bacteria</taxon>
        <taxon>Bacillati</taxon>
        <taxon>Bacillota</taxon>
        <taxon>Bacilli</taxon>
        <taxon>Bacillales</taxon>
        <taxon>Paenibacillaceae</taxon>
        <taxon>Cohnella</taxon>
    </lineage>
</organism>
<keyword evidence="7" id="KW-0804">Transcription</keyword>
<evidence type="ECO:0000256" key="8">
    <source>
        <dbReference type="PROSITE-ProRule" id="PRU00169"/>
    </source>
</evidence>
<keyword evidence="4" id="KW-0902">Two-component regulatory system</keyword>
<accession>A0ABW0LVZ1</accession>
<dbReference type="SMART" id="SM00448">
    <property type="entry name" value="REC"/>
    <property type="match status" value="1"/>
</dbReference>
<evidence type="ECO:0000256" key="4">
    <source>
        <dbReference type="ARBA" id="ARBA00023012"/>
    </source>
</evidence>
<dbReference type="PROSITE" id="PS50110">
    <property type="entry name" value="RESPONSE_REGULATORY"/>
    <property type="match status" value="1"/>
</dbReference>
<dbReference type="Pfam" id="PF12833">
    <property type="entry name" value="HTH_18"/>
    <property type="match status" value="1"/>
</dbReference>
<feature type="domain" description="Response regulatory" evidence="10">
    <location>
        <begin position="3"/>
        <end position="120"/>
    </location>
</feature>
<dbReference type="Pfam" id="PF17853">
    <property type="entry name" value="GGDEF_2"/>
    <property type="match status" value="1"/>
</dbReference>
<dbReference type="Proteomes" id="UP001596105">
    <property type="component" value="Unassembled WGS sequence"/>
</dbReference>
<name>A0ABW0LVZ1_9BACL</name>
<dbReference type="PANTHER" id="PTHR42713">
    <property type="entry name" value="HISTIDINE KINASE-RELATED"/>
    <property type="match status" value="1"/>
</dbReference>
<dbReference type="Gene3D" id="1.10.10.60">
    <property type="entry name" value="Homeodomain-like"/>
    <property type="match status" value="2"/>
</dbReference>
<dbReference type="InterPro" id="IPR001789">
    <property type="entry name" value="Sig_transdc_resp-reg_receiver"/>
</dbReference>
<dbReference type="CDD" id="cd17536">
    <property type="entry name" value="REC_YesN-like"/>
    <property type="match status" value="1"/>
</dbReference>
<dbReference type="EMBL" id="JBHSMH010000049">
    <property type="protein sequence ID" value="MFC5470045.1"/>
    <property type="molecule type" value="Genomic_DNA"/>
</dbReference>
<evidence type="ECO:0000256" key="3">
    <source>
        <dbReference type="ARBA" id="ARBA00022553"/>
    </source>
</evidence>
<evidence type="ECO:0000256" key="6">
    <source>
        <dbReference type="ARBA" id="ARBA00023125"/>
    </source>
</evidence>
<dbReference type="InterPro" id="IPR009057">
    <property type="entry name" value="Homeodomain-like_sf"/>
</dbReference>
<dbReference type="PRINTS" id="PR00032">
    <property type="entry name" value="HTHARAC"/>
</dbReference>
<dbReference type="Pfam" id="PF00072">
    <property type="entry name" value="Response_reg"/>
    <property type="match status" value="1"/>
</dbReference>
<evidence type="ECO:0000256" key="5">
    <source>
        <dbReference type="ARBA" id="ARBA00023015"/>
    </source>
</evidence>
<proteinExistence type="predicted"/>
<protein>
    <submittedName>
        <fullName evidence="11">Response regulator</fullName>
    </submittedName>
</protein>
<gene>
    <name evidence="11" type="ORF">ACFPPD_15115</name>
</gene>
<dbReference type="InterPro" id="IPR020449">
    <property type="entry name" value="Tscrpt_reg_AraC-type_HTH"/>
</dbReference>
<evidence type="ECO:0000256" key="1">
    <source>
        <dbReference type="ARBA" id="ARBA00004496"/>
    </source>
</evidence>
<comment type="subcellular location">
    <subcellularLocation>
        <location evidence="1">Cytoplasm</location>
    </subcellularLocation>
</comment>
<evidence type="ECO:0000256" key="7">
    <source>
        <dbReference type="ARBA" id="ARBA00023163"/>
    </source>
</evidence>
<keyword evidence="3 8" id="KW-0597">Phosphoprotein</keyword>
<evidence type="ECO:0000313" key="11">
    <source>
        <dbReference type="EMBL" id="MFC5470045.1"/>
    </source>
</evidence>
<reference evidence="12" key="1">
    <citation type="journal article" date="2019" name="Int. J. Syst. Evol. Microbiol.">
        <title>The Global Catalogue of Microorganisms (GCM) 10K type strain sequencing project: providing services to taxonomists for standard genome sequencing and annotation.</title>
        <authorList>
            <consortium name="The Broad Institute Genomics Platform"/>
            <consortium name="The Broad Institute Genome Sequencing Center for Infectious Disease"/>
            <person name="Wu L."/>
            <person name="Ma J."/>
        </authorList>
    </citation>
    <scope>NUCLEOTIDE SEQUENCE [LARGE SCALE GENOMIC DNA]</scope>
    <source>
        <strain evidence="12">CCUG 57113</strain>
    </source>
</reference>
<keyword evidence="5" id="KW-0805">Transcription regulation</keyword>
<dbReference type="Gene3D" id="3.40.50.2300">
    <property type="match status" value="1"/>
</dbReference>
<dbReference type="RefSeq" id="WP_209749398.1">
    <property type="nucleotide sequence ID" value="NZ_JBHSMH010000049.1"/>
</dbReference>
<keyword evidence="2" id="KW-0963">Cytoplasm</keyword>
<sequence length="542" mass="62056">MYTVLVVDDEAIVCQGIKEFLESSDINVTKVLTAWNGYEALDYLRMESVDLVLTDIQMDGLNGIELMESILAEKPDIPVVVISAHDEFHYAQMCIRLGARDYLIKPVLLTQLTEVVSRELSDRKEKYKLLLEDSLKLKFSMTGMSSLRTHFLNEVLTGSLEHDDECRYIFEHLGVELSGPYFAVYVVELLWSHAGLWGETIRSLRDRNLLKYAAFNIIEETLTDWNTLAFYGQGNRIMVILQLGDSEDERNRMDGLTKLNLIGNTLASNIRHYLHMEAVIGISSIRNGLEGLPDGYREANDAAKWHGLYGNHNVFYAADFSLKKLRAAVNWQEKTDTFVEWIKIGKKQEDVQESVSKFITDISPALEGEDSTAGIPLSIAYRVYATLLDMKETVGDRYKALDPLLFFQFPLSGMEQKKRLSAFLSEAAGLVHTSMTDQDQAIIQMTIQFIRIHYRSKGLKIQNVAEHVHLSPNYLSYLFKQIIGETIWEFVTKIRMEEAKQLLVNTTKKRYEIADEIGYESPEHFSRMFKRYFGESPNTIRG</sequence>
<dbReference type="SUPFAM" id="SSF52172">
    <property type="entry name" value="CheY-like"/>
    <property type="match status" value="1"/>
</dbReference>
<evidence type="ECO:0000256" key="2">
    <source>
        <dbReference type="ARBA" id="ARBA00022490"/>
    </source>
</evidence>
<dbReference type="SUPFAM" id="SSF46689">
    <property type="entry name" value="Homeodomain-like"/>
    <property type="match status" value="1"/>
</dbReference>
<feature type="modified residue" description="4-aspartylphosphate" evidence="8">
    <location>
        <position position="55"/>
    </location>
</feature>
<evidence type="ECO:0000313" key="12">
    <source>
        <dbReference type="Proteomes" id="UP001596105"/>
    </source>
</evidence>
<dbReference type="SMART" id="SM00342">
    <property type="entry name" value="HTH_ARAC"/>
    <property type="match status" value="1"/>
</dbReference>
<keyword evidence="12" id="KW-1185">Reference proteome</keyword>
<evidence type="ECO:0000259" key="10">
    <source>
        <dbReference type="PROSITE" id="PS50110"/>
    </source>
</evidence>
<evidence type="ECO:0000259" key="9">
    <source>
        <dbReference type="PROSITE" id="PS01124"/>
    </source>
</evidence>
<dbReference type="InterPro" id="IPR018060">
    <property type="entry name" value="HTH_AraC"/>
</dbReference>
<comment type="caution">
    <text evidence="11">The sequence shown here is derived from an EMBL/GenBank/DDBJ whole genome shotgun (WGS) entry which is preliminary data.</text>
</comment>
<keyword evidence="6" id="KW-0238">DNA-binding</keyword>
<feature type="domain" description="HTH araC/xylS-type" evidence="9">
    <location>
        <begin position="444"/>
        <end position="542"/>
    </location>
</feature>
<dbReference type="InterPro" id="IPR041522">
    <property type="entry name" value="CdaR_GGDEF"/>
</dbReference>
<dbReference type="PROSITE" id="PS01124">
    <property type="entry name" value="HTH_ARAC_FAMILY_2"/>
    <property type="match status" value="1"/>
</dbReference>